<evidence type="ECO:0000313" key="7">
    <source>
        <dbReference type="EMBL" id="BDG01312.1"/>
    </source>
</evidence>
<feature type="transmembrane region" description="Helical" evidence="5">
    <location>
        <begin position="102"/>
        <end position="129"/>
    </location>
</feature>
<evidence type="ECO:0000256" key="4">
    <source>
        <dbReference type="ARBA" id="ARBA00023136"/>
    </source>
</evidence>
<keyword evidence="5" id="KW-0813">Transport</keyword>
<comment type="caution">
    <text evidence="5">Lacks conserved residue(s) required for the propagation of feature annotation.</text>
</comment>
<reference evidence="8" key="1">
    <citation type="journal article" date="2022" name="Int. J. Syst. Evol. Microbiol.">
        <title>Anaeromyxobacter oryzae sp. nov., Anaeromyxobacter diazotrophicus sp. nov. and Anaeromyxobacter paludicola sp. nov., isolated from paddy soils.</title>
        <authorList>
            <person name="Itoh H."/>
            <person name="Xu Z."/>
            <person name="Mise K."/>
            <person name="Masuda Y."/>
            <person name="Ushijima N."/>
            <person name="Hayakawa C."/>
            <person name="Shiratori Y."/>
            <person name="Senoo K."/>
        </authorList>
    </citation>
    <scope>NUCLEOTIDE SEQUENCE [LARGE SCALE GENOMIC DNA]</scope>
    <source>
        <strain evidence="8">Red232</strain>
    </source>
</reference>
<organism evidence="7 8">
    <name type="scientific">Anaeromyxobacter oryzae</name>
    <dbReference type="NCBI Taxonomy" id="2918170"/>
    <lineage>
        <taxon>Bacteria</taxon>
        <taxon>Pseudomonadati</taxon>
        <taxon>Myxococcota</taxon>
        <taxon>Myxococcia</taxon>
        <taxon>Myxococcales</taxon>
        <taxon>Cystobacterineae</taxon>
        <taxon>Anaeromyxobacteraceae</taxon>
        <taxon>Anaeromyxobacter</taxon>
    </lineage>
</organism>
<dbReference type="InterPro" id="IPR047817">
    <property type="entry name" value="ABC2_TM_bact-type"/>
</dbReference>
<dbReference type="Proteomes" id="UP001162891">
    <property type="component" value="Chromosome"/>
</dbReference>
<evidence type="ECO:0000256" key="1">
    <source>
        <dbReference type="ARBA" id="ARBA00004141"/>
    </source>
</evidence>
<accession>A0ABM7WPB8</accession>
<keyword evidence="8" id="KW-1185">Reference proteome</keyword>
<evidence type="ECO:0000259" key="6">
    <source>
        <dbReference type="PROSITE" id="PS51012"/>
    </source>
</evidence>
<keyword evidence="5" id="KW-1003">Cell membrane</keyword>
<sequence length="267" mass="29067">MRPSRTAALVLRQLYLLRGSPARVIPLFAWVAIDVVLWGFITRWLDTVTSPGFDLVPVLLGAVLLWDFFGRVMQGVTMAFFEDVWARNFLNVFSAPLSIAEYVGGLVASSVLTSTVALAVMITLAWTAFGLPLLGWGLALVPFLLVLFLFGIALGIVGTAIVLRLGPAAEWLIWPIPAVLSPFAGVFYPLATLPAWMQVVSRALPPSYVFEALRAMLAGKPVPLGDMAWAVALAVTEVLLASWLFVRVFRYAVRTGLLARYSAESVT</sequence>
<evidence type="ECO:0000256" key="5">
    <source>
        <dbReference type="RuleBase" id="RU361157"/>
    </source>
</evidence>
<dbReference type="PROSITE" id="PS51012">
    <property type="entry name" value="ABC_TM2"/>
    <property type="match status" value="1"/>
</dbReference>
<gene>
    <name evidence="7" type="ORF">AMOR_03080</name>
</gene>
<comment type="subcellular location">
    <subcellularLocation>
        <location evidence="5">Cell membrane</location>
        <topology evidence="5">Multi-pass membrane protein</topology>
    </subcellularLocation>
    <subcellularLocation>
        <location evidence="1">Membrane</location>
        <topology evidence="1">Multi-pass membrane protein</topology>
    </subcellularLocation>
</comment>
<keyword evidence="4 5" id="KW-0472">Membrane</keyword>
<feature type="transmembrane region" description="Helical" evidence="5">
    <location>
        <begin position="21"/>
        <end position="41"/>
    </location>
</feature>
<name>A0ABM7WPB8_9BACT</name>
<keyword evidence="2 5" id="KW-0812">Transmembrane</keyword>
<comment type="similarity">
    <text evidence="5">Belongs to the ABC-2 integral membrane protein family.</text>
</comment>
<evidence type="ECO:0000256" key="2">
    <source>
        <dbReference type="ARBA" id="ARBA00022692"/>
    </source>
</evidence>
<feature type="transmembrane region" description="Helical" evidence="5">
    <location>
        <begin position="135"/>
        <end position="163"/>
    </location>
</feature>
<dbReference type="EMBL" id="AP025591">
    <property type="protein sequence ID" value="BDG01312.1"/>
    <property type="molecule type" value="Genomic_DNA"/>
</dbReference>
<protein>
    <recommendedName>
        <fullName evidence="5">Transport permease protein</fullName>
    </recommendedName>
</protein>
<feature type="domain" description="ABC transmembrane type-2" evidence="6">
    <location>
        <begin position="22"/>
        <end position="248"/>
    </location>
</feature>
<dbReference type="Pfam" id="PF01061">
    <property type="entry name" value="ABC2_membrane"/>
    <property type="match status" value="1"/>
</dbReference>
<evidence type="ECO:0000256" key="3">
    <source>
        <dbReference type="ARBA" id="ARBA00022989"/>
    </source>
</evidence>
<feature type="transmembrane region" description="Helical" evidence="5">
    <location>
        <begin position="227"/>
        <end position="246"/>
    </location>
</feature>
<keyword evidence="3 5" id="KW-1133">Transmembrane helix</keyword>
<dbReference type="RefSeq" id="WP_248357734.1">
    <property type="nucleotide sequence ID" value="NZ_AP025591.1"/>
</dbReference>
<dbReference type="InterPro" id="IPR013525">
    <property type="entry name" value="ABC2_TM"/>
</dbReference>
<proteinExistence type="inferred from homology"/>
<feature type="transmembrane region" description="Helical" evidence="5">
    <location>
        <begin position="172"/>
        <end position="191"/>
    </location>
</feature>
<evidence type="ECO:0000313" key="8">
    <source>
        <dbReference type="Proteomes" id="UP001162891"/>
    </source>
</evidence>